<evidence type="ECO:0000313" key="2">
    <source>
        <dbReference type="Proteomes" id="UP001223214"/>
    </source>
</evidence>
<name>A0AAP4LCA5_9ENTR</name>
<proteinExistence type="predicted"/>
<sequence length="192" mass="21266">MKLIDTLIDQLPDNGGWPKYVDAAISIFGVAWSIPPWGCHPMAYRMSTHEIVTFEQYESALTASKPEWDGEGLPPVGCECEYKDKNTDKWLPVIIRYSSNDVVVLAGTSEMFPGEFIEIARDVVVDSPQFRPIRSEADKKRGDGILALARVDGLAAPFEYGSKMSDGSLIGSFWYELYDAIAAGKIPGIRIE</sequence>
<protein>
    <submittedName>
        <fullName evidence="1">Uncharacterized protein</fullName>
    </submittedName>
</protein>
<dbReference type="RefSeq" id="WP_285150112.1">
    <property type="nucleotide sequence ID" value="NZ_JASSOM010000072.1"/>
</dbReference>
<dbReference type="AlphaFoldDB" id="A0AAP4LCA5"/>
<gene>
    <name evidence="1" type="ORF">QQF32_19500</name>
</gene>
<evidence type="ECO:0000313" key="1">
    <source>
        <dbReference type="EMBL" id="MDK9365386.1"/>
    </source>
</evidence>
<organism evidence="1 2">
    <name type="scientific">Lelliottia wanjuensis</name>
    <dbReference type="NCBI Taxonomy" id="3050585"/>
    <lineage>
        <taxon>Bacteria</taxon>
        <taxon>Pseudomonadati</taxon>
        <taxon>Pseudomonadota</taxon>
        <taxon>Gammaproteobacteria</taxon>
        <taxon>Enterobacterales</taxon>
        <taxon>Enterobacteriaceae</taxon>
        <taxon>Lelliottia</taxon>
    </lineage>
</organism>
<reference evidence="1 2" key="1">
    <citation type="submission" date="2023-06" db="EMBL/GenBank/DDBJ databases">
        <title>Identification and characterization of antibiotic-resistant Gram-negative bacteria.</title>
        <authorList>
            <person name="Cho G.-S."/>
            <person name="Lee J."/>
            <person name="Tai E."/>
            <person name="Jeong S."/>
            <person name="Kim I."/>
            <person name="Kim B.-E."/>
            <person name="Jeong M.-I."/>
            <person name="Oh K.-K."/>
            <person name="Franz C.M.A.P."/>
        </authorList>
    </citation>
    <scope>NUCLEOTIDE SEQUENCE [LARGE SCALE GENOMIC DNA]</scope>
    <source>
        <strain evidence="1 2">V106_12</strain>
    </source>
</reference>
<comment type="caution">
    <text evidence="1">The sequence shown here is derived from an EMBL/GenBank/DDBJ whole genome shotgun (WGS) entry which is preliminary data.</text>
</comment>
<accession>A0AAP4LCA5</accession>
<dbReference type="EMBL" id="JASSOM010000072">
    <property type="protein sequence ID" value="MDK9365386.1"/>
    <property type="molecule type" value="Genomic_DNA"/>
</dbReference>
<dbReference type="Proteomes" id="UP001223214">
    <property type="component" value="Unassembled WGS sequence"/>
</dbReference>
<keyword evidence="2" id="KW-1185">Reference proteome</keyword>